<name>A0ABU6P2Z9_9BACI</name>
<reference evidence="8 9" key="1">
    <citation type="submission" date="2023-03" db="EMBL/GenBank/DDBJ databases">
        <title>Bacillus Genome Sequencing.</title>
        <authorList>
            <person name="Dunlap C."/>
        </authorList>
    </citation>
    <scope>NUCLEOTIDE SEQUENCE [LARGE SCALE GENOMIC DNA]</scope>
    <source>
        <strain evidence="8 9">NRS-1717</strain>
    </source>
</reference>
<evidence type="ECO:0000259" key="7">
    <source>
        <dbReference type="PROSITE" id="PS51900"/>
    </source>
</evidence>
<dbReference type="CDD" id="cd01189">
    <property type="entry name" value="INT_ICEBs1_C_like"/>
    <property type="match status" value="1"/>
</dbReference>
<dbReference type="Proteomes" id="UP001342826">
    <property type="component" value="Unassembled WGS sequence"/>
</dbReference>
<dbReference type="SUPFAM" id="SSF56349">
    <property type="entry name" value="DNA breaking-rejoining enzymes"/>
    <property type="match status" value="1"/>
</dbReference>
<evidence type="ECO:0000256" key="2">
    <source>
        <dbReference type="ARBA" id="ARBA00022908"/>
    </source>
</evidence>
<keyword evidence="2" id="KW-0229">DNA integration</keyword>
<evidence type="ECO:0000256" key="1">
    <source>
        <dbReference type="ARBA" id="ARBA00008857"/>
    </source>
</evidence>
<dbReference type="InterPro" id="IPR011010">
    <property type="entry name" value="DNA_brk_join_enz"/>
</dbReference>
<evidence type="ECO:0000313" key="9">
    <source>
        <dbReference type="Proteomes" id="UP001342826"/>
    </source>
</evidence>
<dbReference type="Gene3D" id="1.10.150.130">
    <property type="match status" value="1"/>
</dbReference>
<evidence type="ECO:0000256" key="3">
    <source>
        <dbReference type="ARBA" id="ARBA00023125"/>
    </source>
</evidence>
<dbReference type="PROSITE" id="PS51898">
    <property type="entry name" value="TYR_RECOMBINASE"/>
    <property type="match status" value="1"/>
</dbReference>
<feature type="domain" description="Core-binding (CB)" evidence="7">
    <location>
        <begin position="65"/>
        <end position="148"/>
    </location>
</feature>
<accession>A0ABU6P2Z9</accession>
<dbReference type="PANTHER" id="PTHR30349:SF64">
    <property type="entry name" value="PROPHAGE INTEGRASE INTD-RELATED"/>
    <property type="match status" value="1"/>
</dbReference>
<sequence length="380" mass="44308">MTKIKKDPKTGKYGFVYSGGFHPITKERIQRKRQGIPSLKEAKEALKQVILEVEKEKLSYNINKVNFGEYIEQWFEAKKVSLRSSTIVNYNEQLKYNIIPFLANYKLCEINEQVLQNYINDLCNKRELAPKTVRTAFGIVSEVLKKASRKNAFEVHILSEINLPRENKIVRAWAKEDIRKFLNAPNLILNLTRYFIGFEIGVQTGMRMGEILGLRWSDIDFERKLLTVKQTLSKIDEKGNYGLVSETKTHSSFRQIYLQNSLCVNLKKHKEMIEREKQILGEKYNGLDLVLCTNSGNWVHPNNYRRAFHVTCEYLQLPKIRLYDLRHTHATFLISVLEINPKIVQERLGHANIKTTLGTYSHVLPSMQLEVTKKIDQEFN</sequence>
<proteinExistence type="inferred from homology"/>
<evidence type="ECO:0000259" key="6">
    <source>
        <dbReference type="PROSITE" id="PS51898"/>
    </source>
</evidence>
<dbReference type="Pfam" id="PF14659">
    <property type="entry name" value="Phage_int_SAM_3"/>
    <property type="match status" value="1"/>
</dbReference>
<dbReference type="InterPro" id="IPR002104">
    <property type="entry name" value="Integrase_catalytic"/>
</dbReference>
<gene>
    <name evidence="8" type="ORF">P9271_20675</name>
</gene>
<evidence type="ECO:0000256" key="4">
    <source>
        <dbReference type="ARBA" id="ARBA00023172"/>
    </source>
</evidence>
<comment type="caution">
    <text evidence="8">The sequence shown here is derived from an EMBL/GenBank/DDBJ whole genome shotgun (WGS) entry which is preliminary data.</text>
</comment>
<dbReference type="Pfam" id="PF00589">
    <property type="entry name" value="Phage_integrase"/>
    <property type="match status" value="1"/>
</dbReference>
<dbReference type="PROSITE" id="PS51900">
    <property type="entry name" value="CB"/>
    <property type="match status" value="1"/>
</dbReference>
<dbReference type="Pfam" id="PF14657">
    <property type="entry name" value="Arm-DNA-bind_4"/>
    <property type="match status" value="1"/>
</dbReference>
<protein>
    <submittedName>
        <fullName evidence="8">Tyrosine-type recombinase/integrase</fullName>
    </submittedName>
</protein>
<dbReference type="InterPro" id="IPR028259">
    <property type="entry name" value="AP2-like_int_N"/>
</dbReference>
<dbReference type="InterPro" id="IPR010998">
    <property type="entry name" value="Integrase_recombinase_N"/>
</dbReference>
<dbReference type="InterPro" id="IPR050090">
    <property type="entry name" value="Tyrosine_recombinase_XerCD"/>
</dbReference>
<keyword evidence="4" id="KW-0233">DNA recombination</keyword>
<comment type="similarity">
    <text evidence="1">Belongs to the 'phage' integrase family.</text>
</comment>
<dbReference type="RefSeq" id="WP_328015847.1">
    <property type="nucleotide sequence ID" value="NZ_JARTFS010000018.1"/>
</dbReference>
<dbReference type="InterPro" id="IPR004107">
    <property type="entry name" value="Integrase_SAM-like_N"/>
</dbReference>
<dbReference type="EMBL" id="JARTFS010000018">
    <property type="protein sequence ID" value="MED4403729.1"/>
    <property type="molecule type" value="Genomic_DNA"/>
</dbReference>
<evidence type="ECO:0000256" key="5">
    <source>
        <dbReference type="PROSITE-ProRule" id="PRU01248"/>
    </source>
</evidence>
<evidence type="ECO:0000313" key="8">
    <source>
        <dbReference type="EMBL" id="MED4403729.1"/>
    </source>
</evidence>
<keyword evidence="9" id="KW-1185">Reference proteome</keyword>
<organism evidence="8 9">
    <name type="scientific">Metabacillus fastidiosus</name>
    <dbReference type="NCBI Taxonomy" id="1458"/>
    <lineage>
        <taxon>Bacteria</taxon>
        <taxon>Bacillati</taxon>
        <taxon>Bacillota</taxon>
        <taxon>Bacilli</taxon>
        <taxon>Bacillales</taxon>
        <taxon>Bacillaceae</taxon>
        <taxon>Metabacillus</taxon>
    </lineage>
</organism>
<dbReference type="InterPro" id="IPR013762">
    <property type="entry name" value="Integrase-like_cat_sf"/>
</dbReference>
<feature type="domain" description="Tyr recombinase" evidence="6">
    <location>
        <begin position="168"/>
        <end position="373"/>
    </location>
</feature>
<dbReference type="Gene3D" id="1.10.443.10">
    <property type="entry name" value="Intergrase catalytic core"/>
    <property type="match status" value="1"/>
</dbReference>
<dbReference type="InterPro" id="IPR044068">
    <property type="entry name" value="CB"/>
</dbReference>
<dbReference type="PANTHER" id="PTHR30349">
    <property type="entry name" value="PHAGE INTEGRASE-RELATED"/>
    <property type="match status" value="1"/>
</dbReference>
<keyword evidence="3 5" id="KW-0238">DNA-binding</keyword>